<keyword evidence="1" id="KW-0472">Membrane</keyword>
<evidence type="ECO:0000313" key="3">
    <source>
        <dbReference type="EMBL" id="KAF4139584.1"/>
    </source>
</evidence>
<comment type="caution">
    <text evidence="2">The sequence shown here is derived from an EMBL/GenBank/DDBJ whole genome shotgun (WGS) entry which is preliminary data.</text>
</comment>
<sequence length="71" mass="7839">MSRSCVVMQAIWGVTSLKVYSVFYAVLFPYEGVEVAFQGWFGFGLVLVAISYFNACGEGVVVVSGFIWIDK</sequence>
<dbReference type="Proteomes" id="UP000704712">
    <property type="component" value="Unassembled WGS sequence"/>
</dbReference>
<dbReference type="Proteomes" id="UP000602510">
    <property type="component" value="Unassembled WGS sequence"/>
</dbReference>
<keyword evidence="1" id="KW-0812">Transmembrane</keyword>
<keyword evidence="4" id="KW-1185">Reference proteome</keyword>
<reference evidence="2" key="1">
    <citation type="submission" date="2020-04" db="EMBL/GenBank/DDBJ databases">
        <title>Hybrid Assembly of Korean Phytophthora infestans isolates.</title>
        <authorList>
            <person name="Prokchorchik M."/>
            <person name="Lee Y."/>
            <person name="Seo J."/>
            <person name="Cho J.-H."/>
            <person name="Park Y.-E."/>
            <person name="Jang D.-C."/>
            <person name="Im J.-S."/>
            <person name="Choi J.-G."/>
            <person name="Park H.-J."/>
            <person name="Lee G.-B."/>
            <person name="Lee Y.-G."/>
            <person name="Hong S.-Y."/>
            <person name="Cho K."/>
            <person name="Sohn K.H."/>
        </authorList>
    </citation>
    <scope>NUCLEOTIDE SEQUENCE</scope>
    <source>
        <strain evidence="2">KR_1_A1</strain>
        <strain evidence="3">KR_2_A2</strain>
    </source>
</reference>
<organism evidence="2 4">
    <name type="scientific">Phytophthora infestans</name>
    <name type="common">Potato late blight agent</name>
    <name type="synonym">Botrytis infestans</name>
    <dbReference type="NCBI Taxonomy" id="4787"/>
    <lineage>
        <taxon>Eukaryota</taxon>
        <taxon>Sar</taxon>
        <taxon>Stramenopiles</taxon>
        <taxon>Oomycota</taxon>
        <taxon>Peronosporomycetes</taxon>
        <taxon>Peronosporales</taxon>
        <taxon>Peronosporaceae</taxon>
        <taxon>Phytophthora</taxon>
    </lineage>
</organism>
<name>A0A833WLY9_PHYIN</name>
<evidence type="ECO:0000313" key="2">
    <source>
        <dbReference type="EMBL" id="KAF4041495.1"/>
    </source>
</evidence>
<feature type="transmembrane region" description="Helical" evidence="1">
    <location>
        <begin position="7"/>
        <end position="28"/>
    </location>
</feature>
<feature type="transmembrane region" description="Helical" evidence="1">
    <location>
        <begin position="40"/>
        <end position="69"/>
    </location>
</feature>
<evidence type="ECO:0000313" key="4">
    <source>
        <dbReference type="Proteomes" id="UP000602510"/>
    </source>
</evidence>
<dbReference type="EMBL" id="JAACNO010001552">
    <property type="protein sequence ID" value="KAF4139584.1"/>
    <property type="molecule type" value="Genomic_DNA"/>
</dbReference>
<protein>
    <recommendedName>
        <fullName evidence="5">Transmembrane protein</fullName>
    </recommendedName>
</protein>
<evidence type="ECO:0000256" key="1">
    <source>
        <dbReference type="SAM" id="Phobius"/>
    </source>
</evidence>
<keyword evidence="1" id="KW-1133">Transmembrane helix</keyword>
<dbReference type="EMBL" id="WSZM01000123">
    <property type="protein sequence ID" value="KAF4041495.1"/>
    <property type="molecule type" value="Genomic_DNA"/>
</dbReference>
<proteinExistence type="predicted"/>
<evidence type="ECO:0008006" key="5">
    <source>
        <dbReference type="Google" id="ProtNLM"/>
    </source>
</evidence>
<accession>A0A833WLY9</accession>
<gene>
    <name evidence="2" type="ORF">GN244_ATG06264</name>
    <name evidence="3" type="ORF">GN958_ATG11229</name>
</gene>
<dbReference type="AlphaFoldDB" id="A0A833WLY9"/>